<comment type="catalytic activity">
    <reaction evidence="12 15">
        <text>Couples ATP hydrolysis with the unwinding of duplex DNA by translocating in the 3'-5' direction.</text>
        <dbReference type="EC" id="5.6.2.4"/>
    </reaction>
</comment>
<sequence length="686" mass="75528">MTDLALTLPAALDISEKTAELFARAGITTLRELILHLPLRYEDRSHLTPIAALRDGVTVQICGEIIHADLIQRQRRILTVTVRDEAGDMCKLLYFNYYPSQQKAFVPGRRGLYYGKACWTPRGYQIHHPEITWLEAGQIPQLAEHLYPVYPTVKGLGQARWQGVIKKALDLILPTLPEADPLTAAGYLPLPAALTALHRPPDNSSPDALLERSHPARRRLILEELCAHQLAIQNARARVRSQRALALPADAPLLRDFRAALPYTLTRAQERVCAEIAADLAQATPMMRLVQGDVGSGKTIVALAACLQAIAAGSQAVLMVPTELLAEQHAANLRRLLAGFPVTLTTLTSKMAGAEKRAAIAAIADGSAQLIIGTHAVFQEHVAYARLALVVIDEQHRFGVHQRLQLQEKTADYAAHQLVLTATPIPRTLAMSLYGELDLSIIDTLPAGRRPIQTNVVANHKRDTVIARVGANCRDGRQAYWVCPLIEESDALECENAAATAEQLQTLLPDIRVALIHGKMANDERQAAMAAFVAGEAQLLVATTVIEVGVDVANATLMIIENAERFGLAQLHQLRGRVGRGSEQSYCLLMYQPPLGDTAQRRLRIMRETTDGFRIAEEDLAIRGAGELLGTRQTGEAMFRVAKLPLDADLLGETERLTRDFRAHHPDWCQTLLDRWTAARERYLNA</sequence>
<keyword evidence="8" id="KW-0238">DNA-binding</keyword>
<dbReference type="InterPro" id="IPR045562">
    <property type="entry name" value="RecG_dom3_C"/>
</dbReference>
<dbReference type="CDD" id="cd18811">
    <property type="entry name" value="SF2_C_RecG"/>
    <property type="match status" value="1"/>
</dbReference>
<gene>
    <name evidence="18" type="primary">recG</name>
    <name evidence="18" type="ORF">NCTC13294_00231</name>
</gene>
<dbReference type="InterPro" id="IPR027417">
    <property type="entry name" value="P-loop_NTPase"/>
</dbReference>
<dbReference type="GO" id="GO:0003677">
    <property type="term" value="F:DNA binding"/>
    <property type="evidence" value="ECO:0007669"/>
    <property type="project" value="UniProtKB-KW"/>
</dbReference>
<dbReference type="Proteomes" id="UP000254572">
    <property type="component" value="Unassembled WGS sequence"/>
</dbReference>
<dbReference type="CDD" id="cd17992">
    <property type="entry name" value="DEXHc_RecG"/>
    <property type="match status" value="1"/>
</dbReference>
<keyword evidence="3 15" id="KW-0547">Nucleotide-binding</keyword>
<dbReference type="PROSITE" id="PS51192">
    <property type="entry name" value="HELICASE_ATP_BIND_1"/>
    <property type="match status" value="1"/>
</dbReference>
<dbReference type="EC" id="5.6.2.4" evidence="13 15"/>
<dbReference type="SUPFAM" id="SSF50249">
    <property type="entry name" value="Nucleic acid-binding proteins"/>
    <property type="match status" value="1"/>
</dbReference>
<evidence type="ECO:0000256" key="1">
    <source>
        <dbReference type="ARBA" id="ARBA00007504"/>
    </source>
</evidence>
<dbReference type="NCBIfam" id="NF008163">
    <property type="entry name" value="PRK10917.1-1"/>
    <property type="match status" value="1"/>
</dbReference>
<evidence type="ECO:0000256" key="5">
    <source>
        <dbReference type="ARBA" id="ARBA00022801"/>
    </source>
</evidence>
<dbReference type="PANTHER" id="PTHR47964:SF1">
    <property type="entry name" value="ATP-DEPENDENT DNA HELICASE HOMOLOG RECG, CHLOROPLASTIC"/>
    <property type="match status" value="1"/>
</dbReference>
<keyword evidence="19" id="KW-1185">Reference proteome</keyword>
<dbReference type="AlphaFoldDB" id="A0A381DY42"/>
<keyword evidence="10 15" id="KW-0234">DNA repair</keyword>
<dbReference type="Pfam" id="PF17191">
    <property type="entry name" value="RecG_wedge"/>
    <property type="match status" value="1"/>
</dbReference>
<dbReference type="CDD" id="cd04488">
    <property type="entry name" value="RecG_wedge_OBF"/>
    <property type="match status" value="1"/>
</dbReference>
<evidence type="ECO:0000313" key="18">
    <source>
        <dbReference type="EMBL" id="SUX18269.1"/>
    </source>
</evidence>
<evidence type="ECO:0000313" key="19">
    <source>
        <dbReference type="Proteomes" id="UP000254572"/>
    </source>
</evidence>
<dbReference type="InterPro" id="IPR047112">
    <property type="entry name" value="RecG/Mfd"/>
</dbReference>
<dbReference type="NCBIfam" id="TIGR00643">
    <property type="entry name" value="recG"/>
    <property type="match status" value="1"/>
</dbReference>
<dbReference type="EMBL" id="UFUW01000001">
    <property type="protein sequence ID" value="SUX18269.1"/>
    <property type="molecule type" value="Genomic_DNA"/>
</dbReference>
<evidence type="ECO:0000256" key="10">
    <source>
        <dbReference type="ARBA" id="ARBA00023204"/>
    </source>
</evidence>
<dbReference type="Gene3D" id="2.40.50.140">
    <property type="entry name" value="Nucleic acid-binding proteins"/>
    <property type="match status" value="1"/>
</dbReference>
<evidence type="ECO:0000256" key="6">
    <source>
        <dbReference type="ARBA" id="ARBA00022806"/>
    </source>
</evidence>
<keyword evidence="5 15" id="KW-0378">Hydrolase</keyword>
<dbReference type="SUPFAM" id="SSF52540">
    <property type="entry name" value="P-loop containing nucleoside triphosphate hydrolases"/>
    <property type="match status" value="2"/>
</dbReference>
<name>A0A381DY42_9GAMM</name>
<evidence type="ECO:0000256" key="9">
    <source>
        <dbReference type="ARBA" id="ARBA00023172"/>
    </source>
</evidence>
<keyword evidence="4 15" id="KW-0227">DNA damage</keyword>
<evidence type="ECO:0000256" key="2">
    <source>
        <dbReference type="ARBA" id="ARBA00017846"/>
    </source>
</evidence>
<protein>
    <recommendedName>
        <fullName evidence="2 15">ATP-dependent DNA helicase RecG</fullName>
        <ecNumber evidence="13 15">5.6.2.4</ecNumber>
    </recommendedName>
</protein>
<dbReference type="GO" id="GO:0005524">
    <property type="term" value="F:ATP binding"/>
    <property type="evidence" value="ECO:0007669"/>
    <property type="project" value="UniProtKB-KW"/>
</dbReference>
<reference evidence="18 19" key="1">
    <citation type="submission" date="2018-06" db="EMBL/GenBank/DDBJ databases">
        <authorList>
            <consortium name="Pathogen Informatics"/>
            <person name="Doyle S."/>
        </authorList>
    </citation>
    <scope>NUCLEOTIDE SEQUENCE [LARGE SCALE GENOMIC DNA]</scope>
    <source>
        <strain evidence="18 19">NCTC13294</strain>
    </source>
</reference>
<evidence type="ECO:0000256" key="4">
    <source>
        <dbReference type="ARBA" id="ARBA00022763"/>
    </source>
</evidence>
<evidence type="ECO:0000256" key="11">
    <source>
        <dbReference type="ARBA" id="ARBA00023235"/>
    </source>
</evidence>
<evidence type="ECO:0000256" key="14">
    <source>
        <dbReference type="ARBA" id="ARBA00048988"/>
    </source>
</evidence>
<evidence type="ECO:0000256" key="3">
    <source>
        <dbReference type="ARBA" id="ARBA00022741"/>
    </source>
</evidence>
<accession>A0A381DY42</accession>
<comment type="catalytic activity">
    <reaction evidence="14 15">
        <text>ATP + H2O = ADP + phosphate + H(+)</text>
        <dbReference type="Rhea" id="RHEA:13065"/>
        <dbReference type="ChEBI" id="CHEBI:15377"/>
        <dbReference type="ChEBI" id="CHEBI:15378"/>
        <dbReference type="ChEBI" id="CHEBI:30616"/>
        <dbReference type="ChEBI" id="CHEBI:43474"/>
        <dbReference type="ChEBI" id="CHEBI:456216"/>
        <dbReference type="EC" id="5.6.2.4"/>
    </reaction>
</comment>
<dbReference type="PANTHER" id="PTHR47964">
    <property type="entry name" value="ATP-DEPENDENT DNA HELICASE HOMOLOG RECG, CHLOROPLASTIC"/>
    <property type="match status" value="1"/>
</dbReference>
<comment type="similarity">
    <text evidence="1 15">Belongs to the helicase family. RecG subfamily.</text>
</comment>
<comment type="function">
    <text evidence="15">Plays a critical role in recombination and DNA repair. Helps process Holliday junction intermediates to mature products by catalyzing branch migration. Has replication fork regression activity, unwinds stalled or blocked replication forks to make a HJ that can be resolved. Has a DNA unwinding activity characteristic of a DNA helicase with 3'-5' polarity.</text>
</comment>
<dbReference type="PROSITE" id="PS51194">
    <property type="entry name" value="HELICASE_CTER"/>
    <property type="match status" value="1"/>
</dbReference>
<dbReference type="GO" id="GO:0006281">
    <property type="term" value="P:DNA repair"/>
    <property type="evidence" value="ECO:0007669"/>
    <property type="project" value="UniProtKB-UniRule"/>
</dbReference>
<evidence type="ECO:0000256" key="7">
    <source>
        <dbReference type="ARBA" id="ARBA00022840"/>
    </source>
</evidence>
<keyword evidence="9 15" id="KW-0233">DNA recombination</keyword>
<dbReference type="GO" id="GO:0006310">
    <property type="term" value="P:DNA recombination"/>
    <property type="evidence" value="ECO:0007669"/>
    <property type="project" value="UniProtKB-UniRule"/>
</dbReference>
<feature type="domain" description="Helicase ATP-binding" evidence="16">
    <location>
        <begin position="279"/>
        <end position="442"/>
    </location>
</feature>
<dbReference type="InterPro" id="IPR012340">
    <property type="entry name" value="NA-bd_OB-fold"/>
</dbReference>
<feature type="domain" description="Helicase C-terminal" evidence="17">
    <location>
        <begin position="475"/>
        <end position="621"/>
    </location>
</feature>
<dbReference type="FunFam" id="3.40.50.300:FF:000391">
    <property type="entry name" value="ATP-dependent DNA helicase RecG"/>
    <property type="match status" value="1"/>
</dbReference>
<dbReference type="OrthoDB" id="9804325at2"/>
<dbReference type="InterPro" id="IPR014001">
    <property type="entry name" value="Helicase_ATP-bd"/>
</dbReference>
<keyword evidence="11" id="KW-0413">Isomerase</keyword>
<evidence type="ECO:0000256" key="12">
    <source>
        <dbReference type="ARBA" id="ARBA00034617"/>
    </source>
</evidence>
<dbReference type="InterPro" id="IPR001650">
    <property type="entry name" value="Helicase_C-like"/>
</dbReference>
<evidence type="ECO:0000259" key="16">
    <source>
        <dbReference type="PROSITE" id="PS51192"/>
    </source>
</evidence>
<keyword evidence="6 15" id="KW-0347">Helicase</keyword>
<proteinExistence type="inferred from homology"/>
<keyword evidence="7 15" id="KW-0067">ATP-binding</keyword>
<dbReference type="RefSeq" id="WP_115610557.1">
    <property type="nucleotide sequence ID" value="NZ_JBHLZC010000001.1"/>
</dbReference>
<evidence type="ECO:0000256" key="13">
    <source>
        <dbReference type="ARBA" id="ARBA00034808"/>
    </source>
</evidence>
<dbReference type="Pfam" id="PF00270">
    <property type="entry name" value="DEAD"/>
    <property type="match status" value="1"/>
</dbReference>
<dbReference type="Pfam" id="PF19833">
    <property type="entry name" value="RecG_dom3_C"/>
    <property type="match status" value="1"/>
</dbReference>
<dbReference type="SMART" id="SM00490">
    <property type="entry name" value="HELICc"/>
    <property type="match status" value="1"/>
</dbReference>
<evidence type="ECO:0000259" key="17">
    <source>
        <dbReference type="PROSITE" id="PS51194"/>
    </source>
</evidence>
<dbReference type="InterPro" id="IPR011545">
    <property type="entry name" value="DEAD/DEAH_box_helicase_dom"/>
</dbReference>
<evidence type="ECO:0000256" key="8">
    <source>
        <dbReference type="ARBA" id="ARBA00023125"/>
    </source>
</evidence>
<organism evidence="18 19">
    <name type="scientific">Cardiobacterium valvarum</name>
    <dbReference type="NCBI Taxonomy" id="194702"/>
    <lineage>
        <taxon>Bacteria</taxon>
        <taxon>Pseudomonadati</taxon>
        <taxon>Pseudomonadota</taxon>
        <taxon>Gammaproteobacteria</taxon>
        <taxon>Cardiobacteriales</taxon>
        <taxon>Cardiobacteriaceae</taxon>
        <taxon>Cardiobacterium</taxon>
    </lineage>
</organism>
<dbReference type="InterPro" id="IPR033454">
    <property type="entry name" value="RecG_wedge"/>
</dbReference>
<evidence type="ECO:0000256" key="15">
    <source>
        <dbReference type="RuleBase" id="RU363016"/>
    </source>
</evidence>
<dbReference type="SMART" id="SM00487">
    <property type="entry name" value="DEXDc"/>
    <property type="match status" value="1"/>
</dbReference>
<dbReference type="GO" id="GO:0016887">
    <property type="term" value="F:ATP hydrolysis activity"/>
    <property type="evidence" value="ECO:0007669"/>
    <property type="project" value="RHEA"/>
</dbReference>
<dbReference type="InterPro" id="IPR004609">
    <property type="entry name" value="ATP-dep_DNA_helicase_RecG"/>
</dbReference>
<dbReference type="GO" id="GO:0043138">
    <property type="term" value="F:3'-5' DNA helicase activity"/>
    <property type="evidence" value="ECO:0007669"/>
    <property type="project" value="UniProtKB-EC"/>
</dbReference>
<dbReference type="Pfam" id="PF00271">
    <property type="entry name" value="Helicase_C"/>
    <property type="match status" value="1"/>
</dbReference>
<dbReference type="NCBIfam" id="NF008168">
    <property type="entry name" value="PRK10917.2-2"/>
    <property type="match status" value="1"/>
</dbReference>
<dbReference type="Gene3D" id="3.40.50.300">
    <property type="entry name" value="P-loop containing nucleotide triphosphate hydrolases"/>
    <property type="match status" value="2"/>
</dbReference>